<evidence type="ECO:0000256" key="4">
    <source>
        <dbReference type="ARBA" id="ARBA00022519"/>
    </source>
</evidence>
<keyword evidence="8" id="KW-0949">S-adenosyl-L-methionine</keyword>
<keyword evidence="3" id="KW-1003">Cell membrane</keyword>
<evidence type="ECO:0000256" key="10">
    <source>
        <dbReference type="ARBA" id="ARBA00022801"/>
    </source>
</evidence>
<comment type="catalytic activity">
    <reaction evidence="14 18">
        <text>Typically cleaves a -Gly-|-Phe- bond to release an N-terminal, basic peptide of 5-8 residues from type IV prepilin, and then N-methylates the new N-terminal amino group, the methyl donor being S-adenosyl-L-methionine.</text>
        <dbReference type="EC" id="3.4.23.43"/>
    </reaction>
</comment>
<keyword evidence="13 18" id="KW-0511">Multifunctional enzyme</keyword>
<evidence type="ECO:0000256" key="6">
    <source>
        <dbReference type="ARBA" id="ARBA00022670"/>
    </source>
</evidence>
<dbReference type="EC" id="3.4.23.43" evidence="15 18"/>
<evidence type="ECO:0000256" key="12">
    <source>
        <dbReference type="ARBA" id="ARBA00023136"/>
    </source>
</evidence>
<dbReference type="GO" id="GO:0006465">
    <property type="term" value="P:signal peptide processing"/>
    <property type="evidence" value="ECO:0007669"/>
    <property type="project" value="TreeGrafter"/>
</dbReference>
<dbReference type="PANTHER" id="PTHR30487">
    <property type="entry name" value="TYPE 4 PREPILIN-LIKE PROTEINS LEADER PEPTIDE-PROCESSING ENZYME"/>
    <property type="match status" value="1"/>
</dbReference>
<gene>
    <name evidence="22" type="ORF">HQN79_07470</name>
</gene>
<name>A0A7D4THI3_9GAMM</name>
<evidence type="ECO:0000256" key="17">
    <source>
        <dbReference type="RuleBase" id="RU003793"/>
    </source>
</evidence>
<evidence type="ECO:0000256" key="3">
    <source>
        <dbReference type="ARBA" id="ARBA00022475"/>
    </source>
</evidence>
<evidence type="ECO:0000256" key="8">
    <source>
        <dbReference type="ARBA" id="ARBA00022691"/>
    </source>
</evidence>
<feature type="transmembrane region" description="Helical" evidence="19">
    <location>
        <begin position="168"/>
        <end position="190"/>
    </location>
</feature>
<keyword evidence="5 18" id="KW-0489">Methyltransferase</keyword>
<evidence type="ECO:0000256" key="7">
    <source>
        <dbReference type="ARBA" id="ARBA00022679"/>
    </source>
</evidence>
<feature type="transmembrane region" description="Helical" evidence="19">
    <location>
        <begin position="202"/>
        <end position="233"/>
    </location>
</feature>
<dbReference type="PANTHER" id="PTHR30487:SF0">
    <property type="entry name" value="PREPILIN LEADER PEPTIDASE_N-METHYLTRANSFERASE-RELATED"/>
    <property type="match status" value="1"/>
</dbReference>
<evidence type="ECO:0000313" key="22">
    <source>
        <dbReference type="EMBL" id="QKI90328.1"/>
    </source>
</evidence>
<dbReference type="InterPro" id="IPR000045">
    <property type="entry name" value="Prepilin_IV_endopep_pep"/>
</dbReference>
<dbReference type="GO" id="GO:0032259">
    <property type="term" value="P:methylation"/>
    <property type="evidence" value="ECO:0007669"/>
    <property type="project" value="UniProtKB-KW"/>
</dbReference>
<organism evidence="22 23">
    <name type="scientific">Thiomicrorhabdus xiamenensis</name>
    <dbReference type="NCBI Taxonomy" id="2739063"/>
    <lineage>
        <taxon>Bacteria</taxon>
        <taxon>Pseudomonadati</taxon>
        <taxon>Pseudomonadota</taxon>
        <taxon>Gammaproteobacteria</taxon>
        <taxon>Thiotrichales</taxon>
        <taxon>Piscirickettsiaceae</taxon>
        <taxon>Thiomicrorhabdus</taxon>
    </lineage>
</organism>
<dbReference type="PRINTS" id="PR00864">
    <property type="entry name" value="PREPILNPTASE"/>
</dbReference>
<keyword evidence="10 18" id="KW-0378">Hydrolase</keyword>
<comment type="function">
    <text evidence="18">Plays an essential role in type IV pili and type II pseudopili formation by proteolytically removing the leader sequence from substrate proteins and subsequently monomethylating the alpha-amino group of the newly exposed N-terminal phenylalanine.</text>
</comment>
<evidence type="ECO:0000256" key="13">
    <source>
        <dbReference type="ARBA" id="ARBA00023268"/>
    </source>
</evidence>
<dbReference type="EMBL" id="CP054020">
    <property type="protein sequence ID" value="QKI90328.1"/>
    <property type="molecule type" value="Genomic_DNA"/>
</dbReference>
<feature type="transmembrane region" description="Helical" evidence="19">
    <location>
        <begin position="245"/>
        <end position="265"/>
    </location>
</feature>
<dbReference type="AlphaFoldDB" id="A0A7D4THI3"/>
<evidence type="ECO:0000256" key="9">
    <source>
        <dbReference type="ARBA" id="ARBA00022692"/>
    </source>
</evidence>
<dbReference type="GO" id="GO:0008168">
    <property type="term" value="F:methyltransferase activity"/>
    <property type="evidence" value="ECO:0007669"/>
    <property type="project" value="UniProtKB-KW"/>
</dbReference>
<feature type="domain" description="Prepilin peptidase A24 N-terminal" evidence="21">
    <location>
        <begin position="18"/>
        <end position="111"/>
    </location>
</feature>
<evidence type="ECO:0000256" key="14">
    <source>
        <dbReference type="ARBA" id="ARBA00050401"/>
    </source>
</evidence>
<evidence type="ECO:0000256" key="2">
    <source>
        <dbReference type="ARBA" id="ARBA00005801"/>
    </source>
</evidence>
<dbReference type="Pfam" id="PF01478">
    <property type="entry name" value="Peptidase_A24"/>
    <property type="match status" value="1"/>
</dbReference>
<evidence type="ECO:0000256" key="15">
    <source>
        <dbReference type="ARBA" id="ARBA00067082"/>
    </source>
</evidence>
<keyword evidence="23" id="KW-1185">Reference proteome</keyword>
<dbReference type="GO" id="GO:0005886">
    <property type="term" value="C:plasma membrane"/>
    <property type="evidence" value="ECO:0007669"/>
    <property type="project" value="UniProtKB-SubCell"/>
</dbReference>
<feature type="transmembrane region" description="Helical" evidence="19">
    <location>
        <begin position="7"/>
        <end position="30"/>
    </location>
</feature>
<evidence type="ECO:0000256" key="19">
    <source>
        <dbReference type="SAM" id="Phobius"/>
    </source>
</evidence>
<evidence type="ECO:0000256" key="1">
    <source>
        <dbReference type="ARBA" id="ARBA00004429"/>
    </source>
</evidence>
<evidence type="ECO:0000313" key="23">
    <source>
        <dbReference type="Proteomes" id="UP000504724"/>
    </source>
</evidence>
<dbReference type="InterPro" id="IPR050882">
    <property type="entry name" value="Prepilin_peptidase/N-MTase"/>
</dbReference>
<dbReference type="GO" id="GO:0004190">
    <property type="term" value="F:aspartic-type endopeptidase activity"/>
    <property type="evidence" value="ECO:0007669"/>
    <property type="project" value="UniProtKB-EC"/>
</dbReference>
<sequence length="266" mass="29714">MTPIVELPLFLTIAFSLLLGLIIGSFLSMLTWRMPRFLFEADENTPHYKIMSMDRSHCPHCHVALPWYRLIPLFSWLYSKGKCHNCHEPISKRYPLIELSSALSTTAVIMYFGLSPLGLVALVFTWYLLAITVIDIEHQLILDNLSLPLLWLGLLLNTQEVFTSLEMAVWGAALGYLLLWLVFHGFRLATGKEGMGYGDFKMLAALGAWFGVMALAQIVLIAAVSSIVITILLSLIKLQKHDAPFAFGPFLALAGWITLFAGSNLI</sequence>
<comment type="similarity">
    <text evidence="2 17">Belongs to the peptidase A24 family.</text>
</comment>
<accession>A0A7D4THI3</accession>
<evidence type="ECO:0000256" key="5">
    <source>
        <dbReference type="ARBA" id="ARBA00022603"/>
    </source>
</evidence>
<reference evidence="22 23" key="1">
    <citation type="submission" date="2020-05" db="EMBL/GenBank/DDBJ databases">
        <title>Thiomicrorhabdus sediminis sp.nov. and Thiomicrorhabdus xiamenensis sp.nov., novel sulfur-oxidizing bacteria isolated from coastal sediment.</title>
        <authorList>
            <person name="Liu X."/>
        </authorList>
    </citation>
    <scope>NUCLEOTIDE SEQUENCE [LARGE SCALE GENOMIC DNA]</scope>
    <source>
        <strain evidence="22 23">G2</strain>
    </source>
</reference>
<dbReference type="FunFam" id="1.20.120.1220:FF:000001">
    <property type="entry name" value="Type 4 prepilin-like proteins leader peptide-processing enzyme"/>
    <property type="match status" value="1"/>
</dbReference>
<dbReference type="Gene3D" id="1.20.120.1220">
    <property type="match status" value="1"/>
</dbReference>
<protein>
    <recommendedName>
        <fullName evidence="16 18">Prepilin leader peptidase/N-methyltransferase</fullName>
        <ecNumber evidence="18">2.1.1.-</ecNumber>
        <ecNumber evidence="15 18">3.4.23.43</ecNumber>
    </recommendedName>
</protein>
<dbReference type="InterPro" id="IPR014032">
    <property type="entry name" value="Peptidase_A24A_bac"/>
</dbReference>
<dbReference type="Proteomes" id="UP000504724">
    <property type="component" value="Chromosome"/>
</dbReference>
<keyword evidence="7 18" id="KW-0808">Transferase</keyword>
<feature type="transmembrane region" description="Helical" evidence="19">
    <location>
        <begin position="108"/>
        <end position="128"/>
    </location>
</feature>
<keyword evidence="11 19" id="KW-1133">Transmembrane helix</keyword>
<comment type="subcellular location">
    <subcellularLocation>
        <location evidence="1">Cell inner membrane</location>
        <topology evidence="1">Multi-pass membrane protein</topology>
    </subcellularLocation>
    <subcellularLocation>
        <location evidence="18">Cell membrane</location>
        <topology evidence="18">Multi-pass membrane protein</topology>
    </subcellularLocation>
</comment>
<dbReference type="Pfam" id="PF06750">
    <property type="entry name" value="A24_N_bact"/>
    <property type="match status" value="1"/>
</dbReference>
<dbReference type="KEGG" id="txa:HQN79_07470"/>
<feature type="domain" description="Prepilin type IV endopeptidase peptidase" evidence="20">
    <location>
        <begin position="122"/>
        <end position="231"/>
    </location>
</feature>
<keyword evidence="6 18" id="KW-0645">Protease</keyword>
<keyword evidence="4" id="KW-0997">Cell inner membrane</keyword>
<evidence type="ECO:0000256" key="11">
    <source>
        <dbReference type="ARBA" id="ARBA00022989"/>
    </source>
</evidence>
<keyword evidence="9 18" id="KW-0812">Transmembrane</keyword>
<dbReference type="EC" id="2.1.1.-" evidence="18"/>
<dbReference type="InterPro" id="IPR010627">
    <property type="entry name" value="Prepilin_pept_A24_N"/>
</dbReference>
<proteinExistence type="inferred from homology"/>
<evidence type="ECO:0000259" key="20">
    <source>
        <dbReference type="Pfam" id="PF01478"/>
    </source>
</evidence>
<evidence type="ECO:0000256" key="16">
    <source>
        <dbReference type="ARBA" id="ARBA00071870"/>
    </source>
</evidence>
<evidence type="ECO:0000259" key="21">
    <source>
        <dbReference type="Pfam" id="PF06750"/>
    </source>
</evidence>
<keyword evidence="12 19" id="KW-0472">Membrane</keyword>
<evidence type="ECO:0000256" key="18">
    <source>
        <dbReference type="RuleBase" id="RU003794"/>
    </source>
</evidence>